<dbReference type="AlphaFoldDB" id="A0A5Q2MCM2"/>
<sequence>MFTEYTAQVAVQQRERELTERLERRRVEAERAVAEHGGERLAFVAYLARQSRAARSVGSRPKAVG</sequence>
<keyword evidence="2" id="KW-1185">Reference proteome</keyword>
<dbReference type="EMBL" id="CP045737">
    <property type="protein sequence ID" value="QGG40837.1"/>
    <property type="molecule type" value="Genomic_DNA"/>
</dbReference>
<dbReference type="RefSeq" id="WP_153652108.1">
    <property type="nucleotide sequence ID" value="NZ_CP045737.1"/>
</dbReference>
<proteinExistence type="predicted"/>
<organism evidence="1 2">
    <name type="scientific">Aeromicrobium yanjiei</name>
    <dbReference type="NCBI Taxonomy" id="2662028"/>
    <lineage>
        <taxon>Bacteria</taxon>
        <taxon>Bacillati</taxon>
        <taxon>Actinomycetota</taxon>
        <taxon>Actinomycetes</taxon>
        <taxon>Propionibacteriales</taxon>
        <taxon>Nocardioidaceae</taxon>
        <taxon>Aeromicrobium</taxon>
    </lineage>
</organism>
<name>A0A5Q2MCM2_9ACTN</name>
<evidence type="ECO:0000313" key="1">
    <source>
        <dbReference type="EMBL" id="QGG40837.1"/>
    </source>
</evidence>
<dbReference type="Proteomes" id="UP000392064">
    <property type="component" value="Chromosome"/>
</dbReference>
<accession>A0A5Q2MCM2</accession>
<reference evidence="1 2" key="1">
    <citation type="submission" date="2019-11" db="EMBL/GenBank/DDBJ databases">
        <authorList>
            <person name="Li J."/>
        </authorList>
    </citation>
    <scope>NUCLEOTIDE SEQUENCE [LARGE SCALE GENOMIC DNA]</scope>
    <source>
        <strain evidence="1 2">MF47</strain>
    </source>
</reference>
<evidence type="ECO:0000313" key="2">
    <source>
        <dbReference type="Proteomes" id="UP000392064"/>
    </source>
</evidence>
<protein>
    <submittedName>
        <fullName evidence="1">Uncharacterized protein</fullName>
    </submittedName>
</protein>
<gene>
    <name evidence="1" type="ORF">GEV26_05390</name>
</gene>
<dbReference type="KEGG" id="aef:GEV26_05390"/>